<feature type="region of interest" description="Disordered" evidence="6">
    <location>
        <begin position="777"/>
        <end position="825"/>
    </location>
</feature>
<dbReference type="PANTHER" id="PTHR23280:SF4">
    <property type="entry name" value="BAND 4.1-LIKE PROTEIN 4A"/>
    <property type="match status" value="1"/>
</dbReference>
<dbReference type="CDD" id="cd14473">
    <property type="entry name" value="FERM_B-lobe"/>
    <property type="match status" value="1"/>
</dbReference>
<evidence type="ECO:0000256" key="6">
    <source>
        <dbReference type="SAM" id="MobiDB-lite"/>
    </source>
</evidence>
<feature type="compositionally biased region" description="Basic residues" evidence="6">
    <location>
        <begin position="646"/>
        <end position="655"/>
    </location>
</feature>
<evidence type="ECO:0000256" key="3">
    <source>
        <dbReference type="ARBA" id="ARBA00023212"/>
    </source>
</evidence>
<evidence type="ECO:0000256" key="2">
    <source>
        <dbReference type="ARBA" id="ARBA00022490"/>
    </source>
</evidence>
<feature type="region of interest" description="Disordered" evidence="6">
    <location>
        <begin position="969"/>
        <end position="995"/>
    </location>
</feature>
<dbReference type="SUPFAM" id="SSF47031">
    <property type="entry name" value="Second domain of FERM"/>
    <property type="match status" value="1"/>
</dbReference>
<dbReference type="FunFam" id="3.10.20.90:FF:000116">
    <property type="entry name" value="band 4.1-like protein 4A isoform X1"/>
    <property type="match status" value="1"/>
</dbReference>
<evidence type="ECO:0000256" key="4">
    <source>
        <dbReference type="ARBA" id="ARBA00075138"/>
    </source>
</evidence>
<dbReference type="InterPro" id="IPR035963">
    <property type="entry name" value="FERM_2"/>
</dbReference>
<keyword evidence="8" id="KW-1185">Reference proteome</keyword>
<dbReference type="Pfam" id="PF00373">
    <property type="entry name" value="FERM_M"/>
    <property type="match status" value="1"/>
</dbReference>
<dbReference type="SMART" id="SM01196">
    <property type="entry name" value="FERM_C"/>
    <property type="match status" value="1"/>
</dbReference>
<dbReference type="FunFam" id="1.20.80.10:FF:000003">
    <property type="entry name" value="Tyrosine-protein phosphatase non-receptor type 4"/>
    <property type="match status" value="1"/>
</dbReference>
<dbReference type="InterPro" id="IPR014847">
    <property type="entry name" value="FA"/>
</dbReference>
<dbReference type="Gene3D" id="1.20.80.10">
    <property type="match status" value="1"/>
</dbReference>
<feature type="compositionally biased region" description="Basic residues" evidence="6">
    <location>
        <begin position="435"/>
        <end position="453"/>
    </location>
</feature>
<dbReference type="PANTHER" id="PTHR23280">
    <property type="entry name" value="4.1 G PROTEIN"/>
    <property type="match status" value="1"/>
</dbReference>
<evidence type="ECO:0000256" key="1">
    <source>
        <dbReference type="ARBA" id="ARBA00004245"/>
    </source>
</evidence>
<feature type="compositionally biased region" description="Basic residues" evidence="6">
    <location>
        <begin position="485"/>
        <end position="497"/>
    </location>
</feature>
<dbReference type="GO" id="GO:0008092">
    <property type="term" value="F:cytoskeletal protein binding"/>
    <property type="evidence" value="ECO:0007669"/>
    <property type="project" value="InterPro"/>
</dbReference>
<feature type="region of interest" description="Disordered" evidence="6">
    <location>
        <begin position="877"/>
        <end position="897"/>
    </location>
</feature>
<evidence type="ECO:0000313" key="8">
    <source>
        <dbReference type="Proteomes" id="UP000694845"/>
    </source>
</evidence>
<dbReference type="Gene3D" id="2.30.29.30">
    <property type="entry name" value="Pleckstrin-homology domain (PH domain)/Phosphotyrosine-binding domain (PTB)"/>
    <property type="match status" value="1"/>
</dbReference>
<dbReference type="InterPro" id="IPR019747">
    <property type="entry name" value="FERM_CS"/>
</dbReference>
<accession>A0A8B7ZJ39</accession>
<dbReference type="InterPro" id="IPR019748">
    <property type="entry name" value="FERM_central"/>
</dbReference>
<dbReference type="InterPro" id="IPR014352">
    <property type="entry name" value="FERM/acyl-CoA-bd_prot_sf"/>
</dbReference>
<dbReference type="GO" id="GO:0031032">
    <property type="term" value="P:actomyosin structure organization"/>
    <property type="evidence" value="ECO:0007669"/>
    <property type="project" value="TreeGrafter"/>
</dbReference>
<dbReference type="CTD" id="64097"/>
<sequence>MECFGRGQKDAYCSIRLLDETELTVNVQRNTRGSELLNQVFDKLNLLEKDYFGLRFLDSQDQTHWLDPVKAIGKQIKNGPPFILYFGVKFYMENPCKLKEEVTRYQFFLQLRMDMLQGRLPCPFHATAELCAYATQSELGDYDPSQHSVGYISEFRFIPNQTEELEQQITQLHQKLKGMEPAKAEVSFLERARWLDMYGVDLHPVLGHNGVEFYLGLTPSGVVVYKNKAKVARYFWPRIAKVHFKDTEFSLVVLDKDGVEDECIFRLASRSACKHLWKCCVEQHAFFRLPKAGEESPHQRKLSFTKSSFRHIGRTQREALEAASTLNRPEQQVIRAPSRKYHRRPSQTDISLKNGMASDDMCLDSSPSSPNGVILRLSPQPACRLPSHHGLSGRESPTSGVSTRSVPWEDCQQARVGLFTPAGGSPVSVRSSASRQHRHRGRSKSPGPHHRHGDRSDCESEAAYGSRRRSRRSAGLDAGSDHESRHHHQHRKRRSRSRGVSSGSESEYSRQDEGRRHQRRSRERMVSSEDQWHAVEENKLVRGELREGQEVVVKRLKDGALANNLKHMEFQKHIKKDLVDQAQYTEEERSGIPYTDVVLDSGPVNSSNPIRDSHSRTRSKRNEDFSDSNISEHSTRHQSRNTSSKSHQHIRKMKKSQAPTQPDGTPPPPYSHSHIGDPVHTSRDPPLDSRGESGSRGVTVQNGDAVDGKYSGHLTPGGGLFGRHQPGSHQDLPLTNGHQGHDRHPHRLPQANGLHSQQVSSSPTLGMEGLCVAHSREDSGLGNEQEEGLTDRQTLPRRDGQPQGAVRSLRREMDSQRSRSDPIPSAEVCDLRTTLQLTVNGRPGPRPDKQQASRLGMQGYRVVQLHSGGHAINDVTTKQEDSRRGPTTNGGPDYPTKLRPAPAIAYGQSTIPGLGPAPKLAPITINNNNIEVTSEKEVSHLWSEPIRPSHAVVTSSLVDDQDMRVNRDKAGNREDSISEQLPDFPPGYKPNYNRGEKRYSITTQEIIRVSTLQGDHRDLQTEL</sequence>
<evidence type="ECO:0000313" key="9">
    <source>
        <dbReference type="RefSeq" id="XP_022105653.1"/>
    </source>
</evidence>
<organism evidence="8 9">
    <name type="scientific">Acanthaster planci</name>
    <name type="common">Crown-of-thorns starfish</name>
    <dbReference type="NCBI Taxonomy" id="133434"/>
    <lineage>
        <taxon>Eukaryota</taxon>
        <taxon>Metazoa</taxon>
        <taxon>Echinodermata</taxon>
        <taxon>Eleutherozoa</taxon>
        <taxon>Asterozoa</taxon>
        <taxon>Asteroidea</taxon>
        <taxon>Valvatacea</taxon>
        <taxon>Valvatida</taxon>
        <taxon>Acanthasteridae</taxon>
        <taxon>Acanthaster</taxon>
    </lineage>
</organism>
<dbReference type="GO" id="GO:0005856">
    <property type="term" value="C:cytoskeleton"/>
    <property type="evidence" value="ECO:0007669"/>
    <property type="project" value="UniProtKB-SubCell"/>
</dbReference>
<dbReference type="GeneID" id="110987319"/>
<dbReference type="FunFam" id="2.30.29.30:FF:000002">
    <property type="entry name" value="Band 4.1-like protein 5 isoform 1"/>
    <property type="match status" value="1"/>
</dbReference>
<dbReference type="InterPro" id="IPR011993">
    <property type="entry name" value="PH-like_dom_sf"/>
</dbReference>
<reference evidence="9" key="1">
    <citation type="submission" date="2025-08" db="UniProtKB">
        <authorList>
            <consortium name="RefSeq"/>
        </authorList>
    </citation>
    <scope>IDENTIFICATION</scope>
</reference>
<dbReference type="PRINTS" id="PR00935">
    <property type="entry name" value="BAND41"/>
</dbReference>
<feature type="compositionally biased region" description="Polar residues" evidence="6">
    <location>
        <begin position="395"/>
        <end position="405"/>
    </location>
</feature>
<gene>
    <name evidence="9" type="primary">LOC110987319</name>
</gene>
<dbReference type="Proteomes" id="UP000694845">
    <property type="component" value="Unplaced"/>
</dbReference>
<dbReference type="SMART" id="SM01195">
    <property type="entry name" value="FA"/>
    <property type="match status" value="1"/>
</dbReference>
<keyword evidence="3" id="KW-0206">Cytoskeleton</keyword>
<feature type="compositionally biased region" description="Basic and acidic residues" evidence="6">
    <location>
        <begin position="809"/>
        <end position="820"/>
    </location>
</feature>
<dbReference type="Gene3D" id="3.10.20.90">
    <property type="entry name" value="Phosphatidylinositol 3-kinase Catalytic Subunit, Chain A, domain 1"/>
    <property type="match status" value="1"/>
</dbReference>
<dbReference type="InterPro" id="IPR019749">
    <property type="entry name" value="Band_41_domain"/>
</dbReference>
<dbReference type="SMART" id="SM00295">
    <property type="entry name" value="B41"/>
    <property type="match status" value="1"/>
</dbReference>
<dbReference type="CDD" id="cd13186">
    <property type="entry name" value="FERM_C_NBL4_NBL5"/>
    <property type="match status" value="1"/>
</dbReference>
<dbReference type="InterPro" id="IPR018979">
    <property type="entry name" value="FERM_N"/>
</dbReference>
<feature type="domain" description="FERM" evidence="7">
    <location>
        <begin position="11"/>
        <end position="291"/>
    </location>
</feature>
<dbReference type="InterPro" id="IPR000798">
    <property type="entry name" value="Ez/rad/moesin-like"/>
</dbReference>
<dbReference type="InterPro" id="IPR000299">
    <property type="entry name" value="FERM_domain"/>
</dbReference>
<dbReference type="PROSITE" id="PS50057">
    <property type="entry name" value="FERM_3"/>
    <property type="match status" value="1"/>
</dbReference>
<dbReference type="Pfam" id="PF09379">
    <property type="entry name" value="FERM_N"/>
    <property type="match status" value="1"/>
</dbReference>
<name>A0A8B7ZJ39_ACAPL</name>
<dbReference type="SUPFAM" id="SSF54236">
    <property type="entry name" value="Ubiquitin-like"/>
    <property type="match status" value="1"/>
</dbReference>
<feature type="region of interest" description="Disordered" evidence="6">
    <location>
        <begin position="418"/>
        <end position="530"/>
    </location>
</feature>
<dbReference type="PROSITE" id="PS00660">
    <property type="entry name" value="FERM_1"/>
    <property type="match status" value="1"/>
</dbReference>
<feature type="region of interest" description="Disordered" evidence="6">
    <location>
        <begin position="337"/>
        <end position="406"/>
    </location>
</feature>
<evidence type="ECO:0000259" key="7">
    <source>
        <dbReference type="PROSITE" id="PS50057"/>
    </source>
</evidence>
<evidence type="ECO:0000256" key="5">
    <source>
        <dbReference type="ARBA" id="ARBA00077094"/>
    </source>
</evidence>
<feature type="compositionally biased region" description="Basic and acidic residues" evidence="6">
    <location>
        <begin position="674"/>
        <end position="693"/>
    </location>
</feature>
<dbReference type="SUPFAM" id="SSF50729">
    <property type="entry name" value="PH domain-like"/>
    <property type="match status" value="1"/>
</dbReference>
<comment type="subcellular location">
    <subcellularLocation>
        <location evidence="1">Cytoplasm</location>
        <location evidence="1">Cytoskeleton</location>
    </subcellularLocation>
</comment>
<dbReference type="Pfam" id="PF09380">
    <property type="entry name" value="FERM_C"/>
    <property type="match status" value="1"/>
</dbReference>
<keyword evidence="2" id="KW-0963">Cytoplasm</keyword>
<dbReference type="PRINTS" id="PR00661">
    <property type="entry name" value="ERMFAMILY"/>
</dbReference>
<feature type="compositionally biased region" description="Basic and acidic residues" evidence="6">
    <location>
        <begin position="611"/>
        <end position="624"/>
    </location>
</feature>
<dbReference type="InterPro" id="IPR018980">
    <property type="entry name" value="FERM_PH-like_C"/>
</dbReference>
<dbReference type="OrthoDB" id="6235974at2759"/>
<protein>
    <recommendedName>
        <fullName evidence="5">Erythrocyte membrane protein band 4.1-like 4A</fullName>
    </recommendedName>
    <alternativeName>
        <fullName evidence="4">Protein NBL4</fullName>
    </alternativeName>
</protein>
<dbReference type="RefSeq" id="XP_022105653.1">
    <property type="nucleotide sequence ID" value="XM_022249961.1"/>
</dbReference>
<dbReference type="KEGG" id="aplc:110987319"/>
<dbReference type="InterPro" id="IPR029071">
    <property type="entry name" value="Ubiquitin-like_domsf"/>
</dbReference>
<feature type="region of interest" description="Disordered" evidence="6">
    <location>
        <begin position="593"/>
        <end position="745"/>
    </location>
</feature>
<proteinExistence type="predicted"/>
<dbReference type="GO" id="GO:0016020">
    <property type="term" value="C:membrane"/>
    <property type="evidence" value="ECO:0007669"/>
    <property type="project" value="UniProtKB-ARBA"/>
</dbReference>
<dbReference type="AlphaFoldDB" id="A0A8B7ZJ39"/>